<feature type="compositionally biased region" description="Polar residues" evidence="1">
    <location>
        <begin position="28"/>
        <end position="47"/>
    </location>
</feature>
<proteinExistence type="predicted"/>
<evidence type="ECO:0000313" key="2">
    <source>
        <dbReference type="EMBL" id="CEM48231.1"/>
    </source>
</evidence>
<feature type="region of interest" description="Disordered" evidence="1">
    <location>
        <begin position="207"/>
        <end position="229"/>
    </location>
</feature>
<name>A0A0G4HV41_9ALVE</name>
<gene>
    <name evidence="2" type="ORF">Cvel_8731</name>
</gene>
<feature type="region of interest" description="Disordered" evidence="1">
    <location>
        <begin position="168"/>
        <end position="192"/>
    </location>
</feature>
<feature type="region of interest" description="Disordered" evidence="1">
    <location>
        <begin position="28"/>
        <end position="65"/>
    </location>
</feature>
<dbReference type="AlphaFoldDB" id="A0A0G4HV41"/>
<sequence length="365" mass="39486">MSEFEALLPSVECARRGASVYVLAAPSGDQQSVASGVQSSPFDSPSVRQLEARRQGGGGSNEGVCAEAAQPIDVSGFLPDAEADDHQSEASLSLDGLPLSDDASLFQFAESRIITAVKEPSHENTGATPDGVPRVVPSVTGECDADHNAAPQSNETPAPAAILVVSQPLHQQRETDEGREEEERLHTEQEKTPSEYLLWKRKNQRAEAVPPSVGDMGRRGDEPPDWEWSQHNQIPIRGQWTEEDAQTMDGGLTDRLISFSHDAAAGRTSEGGVASLGVWLRNGATERERTCFRRMAGVGCAFFDSPWIERALKDDGIPLGQFKGGVELLLHLHPAQLLQLYLCFLAATCTPLSSFDRRSDLPTGF</sequence>
<dbReference type="VEuPathDB" id="CryptoDB:Cvel_8731"/>
<feature type="region of interest" description="Disordered" evidence="1">
    <location>
        <begin position="77"/>
        <end position="96"/>
    </location>
</feature>
<protein>
    <submittedName>
        <fullName evidence="2">Uncharacterized protein</fullName>
    </submittedName>
</protein>
<dbReference type="PhylomeDB" id="A0A0G4HV41"/>
<evidence type="ECO:0000256" key="1">
    <source>
        <dbReference type="SAM" id="MobiDB-lite"/>
    </source>
</evidence>
<accession>A0A0G4HV41</accession>
<organism evidence="2">
    <name type="scientific">Chromera velia CCMP2878</name>
    <dbReference type="NCBI Taxonomy" id="1169474"/>
    <lineage>
        <taxon>Eukaryota</taxon>
        <taxon>Sar</taxon>
        <taxon>Alveolata</taxon>
        <taxon>Colpodellida</taxon>
        <taxon>Chromeraceae</taxon>
        <taxon>Chromera</taxon>
    </lineage>
</organism>
<feature type="compositionally biased region" description="Basic and acidic residues" evidence="1">
    <location>
        <begin position="171"/>
        <end position="192"/>
    </location>
</feature>
<dbReference type="EMBL" id="CDMZ01003972">
    <property type="protein sequence ID" value="CEM48231.1"/>
    <property type="molecule type" value="Genomic_DNA"/>
</dbReference>
<reference evidence="2" key="1">
    <citation type="submission" date="2014-11" db="EMBL/GenBank/DDBJ databases">
        <authorList>
            <person name="Otto D Thomas"/>
            <person name="Naeem Raeece"/>
        </authorList>
    </citation>
    <scope>NUCLEOTIDE SEQUENCE</scope>
</reference>